<name>A0ACC0KFP2_CHOFU</name>
<dbReference type="Proteomes" id="UP001064048">
    <property type="component" value="Chromosome 5"/>
</dbReference>
<comment type="caution">
    <text evidence="1">The sequence shown here is derived from an EMBL/GenBank/DDBJ whole genome shotgun (WGS) entry which is preliminary data.</text>
</comment>
<reference evidence="1 2" key="1">
    <citation type="journal article" date="2022" name="Genome Biol. Evol.">
        <title>The Spruce Budworm Genome: Reconstructing the Evolutionary History of Antifreeze Proteins.</title>
        <authorList>
            <person name="Beliveau C."/>
            <person name="Gagne P."/>
            <person name="Picq S."/>
            <person name="Vernygora O."/>
            <person name="Keeling C.I."/>
            <person name="Pinkney K."/>
            <person name="Doucet D."/>
            <person name="Wen F."/>
            <person name="Johnston J.S."/>
            <person name="Maaroufi H."/>
            <person name="Boyle B."/>
            <person name="Laroche J."/>
            <person name="Dewar K."/>
            <person name="Juretic N."/>
            <person name="Blackburn G."/>
            <person name="Nisole A."/>
            <person name="Brunet B."/>
            <person name="Brandao M."/>
            <person name="Lumley L."/>
            <person name="Duan J."/>
            <person name="Quan G."/>
            <person name="Lucarotti C.J."/>
            <person name="Roe A.D."/>
            <person name="Sperling F.A.H."/>
            <person name="Levesque R.C."/>
            <person name="Cusson M."/>
        </authorList>
    </citation>
    <scope>NUCLEOTIDE SEQUENCE [LARGE SCALE GENOMIC DNA]</scope>
    <source>
        <strain evidence="1">Glfc:IPQL:Cfum</strain>
    </source>
</reference>
<sequence length="521" mass="58158">MVGWPIMPPFKDGQPNRAAETWALSSNPKSKHTESSTNPKCCSKFFKIIFVVLAIITTLKAIGVIAISIMTAIATKVYDQEQSGRLVALIVVAVTAAVTVAITIYAVVAVFTKKNRPIHAAAIVLIVLALIQAIIAGTAIRVTNEDQIHLGRALTDSFRLAKEHNPRNVKMWAATQHNLNCCGMYGPEDYRPSNVPSYFPPDVPISCCPAYDPNRSDLVQERDREICKARKNFNDIGCKYLVLDMYVDSSSLALSVIIGLIILEIFEVNDDESFVCEIKFWRGCPTGNLFNTEYHCSHHCIGRLWSSEQDAKVESFSKTSLVDTLTELQDYCSAPLNKSDCGLSPTPVFSYYKPGSICKIAMWRGCPTRNKFDAEYECSNFCIGNAAEEINKCDVPLNTNACTKQTTEVFTFSKAKQTCVEALWHGCPSLNKFDDKLTCVEACHNDNTKREWMDKLKKLDINSIKGMHNVLDEIIKKGEPDMIRENDIIEESNKKNQEIDAETNYVKTLEEISKISGVSLK</sequence>
<organism evidence="1 2">
    <name type="scientific">Choristoneura fumiferana</name>
    <name type="common">Spruce budworm moth</name>
    <name type="synonym">Archips fumiferana</name>
    <dbReference type="NCBI Taxonomy" id="7141"/>
    <lineage>
        <taxon>Eukaryota</taxon>
        <taxon>Metazoa</taxon>
        <taxon>Ecdysozoa</taxon>
        <taxon>Arthropoda</taxon>
        <taxon>Hexapoda</taxon>
        <taxon>Insecta</taxon>
        <taxon>Pterygota</taxon>
        <taxon>Neoptera</taxon>
        <taxon>Endopterygota</taxon>
        <taxon>Lepidoptera</taxon>
        <taxon>Glossata</taxon>
        <taxon>Ditrysia</taxon>
        <taxon>Tortricoidea</taxon>
        <taxon>Tortricidae</taxon>
        <taxon>Tortricinae</taxon>
        <taxon>Choristoneura</taxon>
    </lineage>
</organism>
<evidence type="ECO:0000313" key="1">
    <source>
        <dbReference type="EMBL" id="KAI8435318.1"/>
    </source>
</evidence>
<protein>
    <submittedName>
        <fullName evidence="1">Uncharacterized protein</fullName>
    </submittedName>
</protein>
<gene>
    <name evidence="1" type="ORF">MSG28_003646</name>
</gene>
<dbReference type="EMBL" id="CM046105">
    <property type="protein sequence ID" value="KAI8435318.1"/>
    <property type="molecule type" value="Genomic_DNA"/>
</dbReference>
<accession>A0ACC0KFP2</accession>
<keyword evidence="2" id="KW-1185">Reference proteome</keyword>
<evidence type="ECO:0000313" key="2">
    <source>
        <dbReference type="Proteomes" id="UP001064048"/>
    </source>
</evidence>
<proteinExistence type="predicted"/>